<feature type="transmembrane region" description="Helical" evidence="1">
    <location>
        <begin position="208"/>
        <end position="228"/>
    </location>
</feature>
<dbReference type="Pfam" id="PF05450">
    <property type="entry name" value="Nicastrin"/>
    <property type="match status" value="1"/>
</dbReference>
<proteinExistence type="predicted"/>
<dbReference type="PANTHER" id="PTHR21092">
    <property type="entry name" value="NICASTRIN"/>
    <property type="match status" value="1"/>
</dbReference>
<evidence type="ECO:0000313" key="3">
    <source>
        <dbReference type="Proteomes" id="UP000436088"/>
    </source>
</evidence>
<dbReference type="AlphaFoldDB" id="A0A6A3AZ67"/>
<name>A0A6A3AZ67_HIBSY</name>
<dbReference type="Proteomes" id="UP000436088">
    <property type="component" value="Unassembled WGS sequence"/>
</dbReference>
<dbReference type="GO" id="GO:0005886">
    <property type="term" value="C:plasma membrane"/>
    <property type="evidence" value="ECO:0007669"/>
    <property type="project" value="TreeGrafter"/>
</dbReference>
<dbReference type="GO" id="GO:0016485">
    <property type="term" value="P:protein processing"/>
    <property type="evidence" value="ECO:0007669"/>
    <property type="project" value="InterPro"/>
</dbReference>
<gene>
    <name evidence="2" type="ORF">F3Y22_tig00110328pilonHSYRG00316</name>
</gene>
<evidence type="ECO:0000256" key="1">
    <source>
        <dbReference type="SAM" id="Phobius"/>
    </source>
</evidence>
<keyword evidence="3" id="KW-1185">Reference proteome</keyword>
<keyword evidence="1" id="KW-0812">Transmembrane</keyword>
<keyword evidence="1" id="KW-0472">Membrane</keyword>
<keyword evidence="1" id="KW-1133">Transmembrane helix</keyword>
<feature type="transmembrane region" description="Helical" evidence="1">
    <location>
        <begin position="361"/>
        <end position="379"/>
    </location>
</feature>
<accession>A0A6A3AZ67</accession>
<dbReference type="EMBL" id="VEPZ02000934">
    <property type="protein sequence ID" value="KAE8709746.1"/>
    <property type="molecule type" value="Genomic_DNA"/>
</dbReference>
<comment type="caution">
    <text evidence="2">The sequence shown here is derived from an EMBL/GenBank/DDBJ whole genome shotgun (WGS) entry which is preliminary data.</text>
</comment>
<reference evidence="2" key="1">
    <citation type="submission" date="2019-09" db="EMBL/GenBank/DDBJ databases">
        <title>Draft genome information of white flower Hibiscus syriacus.</title>
        <authorList>
            <person name="Kim Y.-M."/>
        </authorList>
    </citation>
    <scope>NUCLEOTIDE SEQUENCE [LARGE SCALE GENOMIC DNA]</scope>
    <source>
        <strain evidence="2">YM2019G1</strain>
    </source>
</reference>
<protein>
    <submittedName>
        <fullName evidence="2">Nicastrin-like isoform X2</fullName>
    </submittedName>
</protein>
<evidence type="ECO:0000313" key="2">
    <source>
        <dbReference type="EMBL" id="KAE8709746.1"/>
    </source>
</evidence>
<dbReference type="PANTHER" id="PTHR21092:SF0">
    <property type="entry name" value="NICASTRIN"/>
    <property type="match status" value="1"/>
</dbReference>
<organism evidence="2 3">
    <name type="scientific">Hibiscus syriacus</name>
    <name type="common">Rose of Sharon</name>
    <dbReference type="NCBI Taxonomy" id="106335"/>
    <lineage>
        <taxon>Eukaryota</taxon>
        <taxon>Viridiplantae</taxon>
        <taxon>Streptophyta</taxon>
        <taxon>Embryophyta</taxon>
        <taxon>Tracheophyta</taxon>
        <taxon>Spermatophyta</taxon>
        <taxon>Magnoliopsida</taxon>
        <taxon>eudicotyledons</taxon>
        <taxon>Gunneridae</taxon>
        <taxon>Pentapetalae</taxon>
        <taxon>rosids</taxon>
        <taxon>malvids</taxon>
        <taxon>Malvales</taxon>
        <taxon>Malvaceae</taxon>
        <taxon>Malvoideae</taxon>
        <taxon>Hibiscus</taxon>
    </lineage>
</organism>
<feature type="transmembrane region" description="Helical" evidence="1">
    <location>
        <begin position="181"/>
        <end position="202"/>
    </location>
</feature>
<dbReference type="InterPro" id="IPR008710">
    <property type="entry name" value="Nicastrin"/>
</dbReference>
<sequence>MKGSVWSAVPPINNSSSNQSKPIILTGVISLLAAVDTLSHVDGLDELNKQLVFLVFTGKAWGYLDSRRFLLELDQQSDAVHGLKSTLIQLEVNALRSMLSCKLKVSSGANEALDALKLAQESLKSEGVTVSNVSSSNPGIPPSSLMAFLRKNSSTSGIVLAEFDTVFANKFYHSHLDDSDVLICILVCFSLLSSFFFALLKFATTVGIIYIAANINSSSIVAAAYLVARTLLLSSYITSANTWPSHYFGVVLGEPSSTPYPNQVDDISRFMWNFLADRASTPKGNTSVCSEDCGKNGGARIRAEIDGKGTTRLKFDSGTWKVLTPNSGDPMGMLDPVWTESNRNTIGPRVYTVQEAAYDRLVLLGGLTVTAFAYLAIVLTRANITKVNCLIGKR</sequence>